<dbReference type="PANTHER" id="PTHR46599">
    <property type="entry name" value="PIGGYBAC TRANSPOSABLE ELEMENT-DERIVED PROTEIN 4"/>
    <property type="match status" value="1"/>
</dbReference>
<name>Q572E3_PHYIN</name>
<accession>Q572E3</accession>
<proteinExistence type="predicted"/>
<dbReference type="EMBL" id="AJ893357">
    <property type="protein sequence ID" value="CAI72335.1"/>
    <property type="molecule type" value="Genomic_DNA"/>
</dbReference>
<reference evidence="1" key="1">
    <citation type="journal article" date="2005" name="Proc. Natl. Acad. Sci. U.S.A.">
        <title>An ancestral oomycete locus contains late blight avirulence gene Avr3a, encoding a protein that is recognized in the host cytoplasm.</title>
        <authorList>
            <person name="Armstrong M.R."/>
            <person name="Whisson S.C."/>
            <person name="Pritchard L."/>
            <person name="Bos J.I.B."/>
            <person name="Venter E."/>
            <person name="Avrova A.O."/>
            <person name="Rehmany A.P."/>
            <person name="Bohme U."/>
            <person name="Brooks K."/>
            <person name="Cherevach I."/>
            <person name="Hamlin N."/>
            <person name="White B."/>
            <person name="Fraser A."/>
            <person name="Lord A."/>
            <person name="Quail M.A."/>
            <person name="Churcher C."/>
            <person name="Hall N."/>
            <person name="Berriman M."/>
            <person name="Kamoun S."/>
            <person name="Beyon J.L."/>
            <person name="Birch P.R.J."/>
        </authorList>
    </citation>
    <scope>NUCLEOTIDE SEQUENCE</scope>
</reference>
<organism evidence="1">
    <name type="scientific">Phytophthora infestans</name>
    <name type="common">Potato late blight agent</name>
    <name type="synonym">Botrytis infestans</name>
    <dbReference type="NCBI Taxonomy" id="4787"/>
    <lineage>
        <taxon>Eukaryota</taxon>
        <taxon>Sar</taxon>
        <taxon>Stramenopiles</taxon>
        <taxon>Oomycota</taxon>
        <taxon>Peronosporomycetes</taxon>
        <taxon>Peronosporales</taxon>
        <taxon>Peronosporaceae</taxon>
        <taxon>Phytophthora</taxon>
    </lineage>
</organism>
<protein>
    <recommendedName>
        <fullName evidence="2">PiggyBac transposable element-derived protein domain-containing protein</fullName>
    </recommendedName>
</protein>
<gene>
    <name evidence="1" type="ORF">PI49.0430</name>
</gene>
<evidence type="ECO:0008006" key="2">
    <source>
        <dbReference type="Google" id="ProtNLM"/>
    </source>
</evidence>
<evidence type="ECO:0000313" key="1">
    <source>
        <dbReference type="EMBL" id="CAI72335.1"/>
    </source>
</evidence>
<sequence>MEDAEPSLELRSQCQSPQLTLFYYLPKSLWVRITEETNRYCQQNIARRAQAILAQHGSRQKETLAQVRRRLKVNAGYPTHEVKHVIGLLIARMLCPQKRSFTAHWSMTEDGVVPAGSFGRFLGRNRCQGILRDLHFVDN</sequence>
<dbReference type="AlphaFoldDB" id="Q572E3"/>
<dbReference type="PANTHER" id="PTHR46599:SF3">
    <property type="entry name" value="PIGGYBAC TRANSPOSABLE ELEMENT-DERIVED PROTEIN 4"/>
    <property type="match status" value="1"/>
</dbReference>